<dbReference type="SUPFAM" id="SSF143120">
    <property type="entry name" value="YefM-like"/>
    <property type="match status" value="1"/>
</dbReference>
<dbReference type="Proteomes" id="UP000030907">
    <property type="component" value="Chromosome"/>
</dbReference>
<proteinExistence type="inferred from homology"/>
<dbReference type="HOGENOM" id="CLU_163140_1_3_5"/>
<comment type="similarity">
    <text evidence="1 2">Belongs to the phD/YefM antitoxin family.</text>
</comment>
<dbReference type="AlphaFoldDB" id="A0A0A7PDL0"/>
<gene>
    <name evidence="3" type="ORF">SKP52_01805</name>
</gene>
<dbReference type="InterPro" id="IPR006442">
    <property type="entry name" value="Antitoxin_Phd/YefM"/>
</dbReference>
<dbReference type="KEGG" id="sphk:SKP52_01805"/>
<comment type="function">
    <text evidence="2">Antitoxin component of a type II toxin-antitoxin (TA) system.</text>
</comment>
<name>A0A0A7PDL0_9SPHN</name>
<evidence type="ECO:0000256" key="1">
    <source>
        <dbReference type="ARBA" id="ARBA00009981"/>
    </source>
</evidence>
<accession>A0A0A7PDL0</accession>
<keyword evidence="4" id="KW-1185">Reference proteome</keyword>
<protein>
    <recommendedName>
        <fullName evidence="2">Antitoxin</fullName>
    </recommendedName>
</protein>
<evidence type="ECO:0000256" key="2">
    <source>
        <dbReference type="RuleBase" id="RU362080"/>
    </source>
</evidence>
<dbReference type="STRING" id="1515612.SKP52_01805"/>
<organism evidence="3 4">
    <name type="scientific">Sphingopyxis fribergensis</name>
    <dbReference type="NCBI Taxonomy" id="1515612"/>
    <lineage>
        <taxon>Bacteria</taxon>
        <taxon>Pseudomonadati</taxon>
        <taxon>Pseudomonadota</taxon>
        <taxon>Alphaproteobacteria</taxon>
        <taxon>Sphingomonadales</taxon>
        <taxon>Sphingomonadaceae</taxon>
        <taxon>Sphingopyxis</taxon>
    </lineage>
</organism>
<reference evidence="3 4" key="1">
    <citation type="journal article" date="2015" name="Int. J. Syst. Evol. Microbiol.">
        <title>Description of Sphingopyxis fribergensis sp. nov. - a soil bacterium with the ability to degrade styrene and phenylacetic acid.</title>
        <authorList>
            <person name="Oelschlagel M."/>
            <person name="Ruckert C."/>
            <person name="Kalinowski J."/>
            <person name="Schmidt G."/>
            <person name="Schlomann M."/>
            <person name="Tischler D."/>
        </authorList>
    </citation>
    <scope>NUCLEOTIDE SEQUENCE [LARGE SCALE GENOMIC DNA]</scope>
    <source>
        <strain evidence="3 4">Kp5.2</strain>
    </source>
</reference>
<dbReference type="RefSeq" id="WP_052207726.1">
    <property type="nucleotide sequence ID" value="NZ_CP009122.1"/>
</dbReference>
<dbReference type="InterPro" id="IPR036165">
    <property type="entry name" value="YefM-like_sf"/>
</dbReference>
<dbReference type="NCBIfam" id="TIGR01552">
    <property type="entry name" value="phd_fam"/>
    <property type="match status" value="1"/>
</dbReference>
<dbReference type="EMBL" id="CP009122">
    <property type="protein sequence ID" value="AJA07298.1"/>
    <property type="molecule type" value="Genomic_DNA"/>
</dbReference>
<sequence length="94" mass="10434">MVVAEIAEALDVRTWQLQEAKDQLSEVIETAQVRGPQMITRHGRPRAVLLSAEEYLAMTSDRPDFKEWLLGGPKANLALPESAFKATGEAKVEK</sequence>
<evidence type="ECO:0000313" key="4">
    <source>
        <dbReference type="Proteomes" id="UP000030907"/>
    </source>
</evidence>
<evidence type="ECO:0000313" key="3">
    <source>
        <dbReference type="EMBL" id="AJA07298.1"/>
    </source>
</evidence>
<dbReference type="Gene3D" id="3.40.1620.10">
    <property type="entry name" value="YefM-like domain"/>
    <property type="match status" value="1"/>
</dbReference>
<dbReference type="Pfam" id="PF02604">
    <property type="entry name" value="PhdYeFM_antitox"/>
    <property type="match status" value="1"/>
</dbReference>
<dbReference type="OrthoDB" id="361531at2"/>